<dbReference type="OrthoDB" id="10492481at2759"/>
<sequence>MRICGRFQSFVLQRLAFDDSLSSERATELISQSQGIDSLVNNLPLPQTPIIWFKVFPEGRLPCGCSFSLTPIFSEPTNIASEPSAQTEDENQTAGSFAEAFKHTLIDCIVDLLSIPVQAFPEGLLLFFNKLDQLVQAKGSTLSCFRFLGDYAVIHFLLLAFWWKIGSLAPEGRQKQETGIGTDASDPLRPQKLVIFAIIAHMMDSEVQPAFEDLLKVHAFLKTNASWLQSQLLNGEGEGSVKAVGDGPVLSVGSAADLRQRLQLPKFPDVSELDWDAVCKLNVGLSPATLGHLLSLRGEDGVQPLLSIINKHCAAAVLP</sequence>
<dbReference type="AlphaFoldDB" id="A0A183TDA7"/>
<reference evidence="3" key="1">
    <citation type="submission" date="2016-06" db="UniProtKB">
        <authorList>
            <consortium name="WormBaseParasite"/>
        </authorList>
    </citation>
    <scope>IDENTIFICATION</scope>
</reference>
<proteinExistence type="predicted"/>
<dbReference type="Proteomes" id="UP000275846">
    <property type="component" value="Unassembled WGS sequence"/>
</dbReference>
<evidence type="ECO:0000313" key="2">
    <source>
        <dbReference type="Proteomes" id="UP000275846"/>
    </source>
</evidence>
<name>A0A183TDA7_SCHSO</name>
<evidence type="ECO:0000313" key="3">
    <source>
        <dbReference type="WBParaSite" id="SSLN_0001500201-mRNA-1"/>
    </source>
</evidence>
<accession>A0A183TDA7</accession>
<protein>
    <submittedName>
        <fullName evidence="3">WASH-7_N domain-containing protein</fullName>
    </submittedName>
</protein>
<dbReference type="EMBL" id="UYSU01038995">
    <property type="protein sequence ID" value="VDM00841.1"/>
    <property type="molecule type" value="Genomic_DNA"/>
</dbReference>
<reference evidence="1 2" key="2">
    <citation type="submission" date="2018-11" db="EMBL/GenBank/DDBJ databases">
        <authorList>
            <consortium name="Pathogen Informatics"/>
        </authorList>
    </citation>
    <scope>NUCLEOTIDE SEQUENCE [LARGE SCALE GENOMIC DNA]</scope>
    <source>
        <strain evidence="1 2">NST_G2</strain>
    </source>
</reference>
<organism evidence="3">
    <name type="scientific">Schistocephalus solidus</name>
    <name type="common">Tapeworm</name>
    <dbReference type="NCBI Taxonomy" id="70667"/>
    <lineage>
        <taxon>Eukaryota</taxon>
        <taxon>Metazoa</taxon>
        <taxon>Spiralia</taxon>
        <taxon>Lophotrochozoa</taxon>
        <taxon>Platyhelminthes</taxon>
        <taxon>Cestoda</taxon>
        <taxon>Eucestoda</taxon>
        <taxon>Diphyllobothriidea</taxon>
        <taxon>Diphyllobothriidae</taxon>
        <taxon>Schistocephalus</taxon>
    </lineage>
</organism>
<keyword evidence="2" id="KW-1185">Reference proteome</keyword>
<dbReference type="WBParaSite" id="SSLN_0001500201-mRNA-1">
    <property type="protein sequence ID" value="SSLN_0001500201-mRNA-1"/>
    <property type="gene ID" value="SSLN_0001500201"/>
</dbReference>
<gene>
    <name evidence="1" type="ORF">SSLN_LOCUS14455</name>
</gene>
<evidence type="ECO:0000313" key="1">
    <source>
        <dbReference type="EMBL" id="VDM00841.1"/>
    </source>
</evidence>